<feature type="transmembrane region" description="Helical" evidence="2">
    <location>
        <begin position="414"/>
        <end position="431"/>
    </location>
</feature>
<evidence type="ECO:0000313" key="3">
    <source>
        <dbReference type="EMBL" id="GID49840.1"/>
    </source>
</evidence>
<dbReference type="EMBL" id="BOMF01000136">
    <property type="protein sequence ID" value="GID49840.1"/>
    <property type="molecule type" value="Genomic_DNA"/>
</dbReference>
<evidence type="ECO:0000256" key="2">
    <source>
        <dbReference type="SAM" id="Phobius"/>
    </source>
</evidence>
<accession>A0ABQ3WU69</accession>
<keyword evidence="2" id="KW-0812">Transmembrane</keyword>
<feature type="transmembrane region" description="Helical" evidence="2">
    <location>
        <begin position="317"/>
        <end position="335"/>
    </location>
</feature>
<comment type="caution">
    <text evidence="3">The sequence shown here is derived from an EMBL/GenBank/DDBJ whole genome shotgun (WGS) entry which is preliminary data.</text>
</comment>
<feature type="transmembrane region" description="Helical" evidence="2">
    <location>
        <begin position="96"/>
        <end position="118"/>
    </location>
</feature>
<dbReference type="RefSeq" id="WP_204299925.1">
    <property type="nucleotide sequence ID" value="NZ_BAAAGQ010000038.1"/>
</dbReference>
<feature type="transmembrane region" description="Helical" evidence="2">
    <location>
        <begin position="386"/>
        <end position="407"/>
    </location>
</feature>
<gene>
    <name evidence="3" type="ORF">Aca07nite_71150</name>
</gene>
<feature type="transmembrane region" description="Helical" evidence="2">
    <location>
        <begin position="130"/>
        <end position="152"/>
    </location>
</feature>
<feature type="transmembrane region" description="Helical" evidence="2">
    <location>
        <begin position="471"/>
        <end position="489"/>
    </location>
</feature>
<sequence length="526" mass="54680">MTTLVFVRRFLTDYTRNPVNLMLLAVVPVVFVVVVAGAMADAAKLLGGVGGPAVETATAGWAAGFLAGVAMYFQTAATRDTDRRVVNAGLPAHRLVAARLGTALILAVFAAAVALTALALRTGIDAPGRVAAGTVMFAVIYLAIGTIVGATVPNPVNGTVVILFVWILDVFFGPAMGTRDWPATRGLPTHYVTLWMVDLPSGHGGRLGDLGLALVWTITAAAAAWAFATGRTRTARPRARRVRPGSVAAQLAAASRAAWRDARRNPALWVLFVVVPVVFIITADAVTPNEPITLTITEHGRRLAHTIAMPDVHGATMAPIAIGSLAALVGLFTMLDSRDGDRRAALAGLRPSTLLTARLGALATAALGVTAVSLAATALVFDAVRWPVYAAANVLIAFTYALIGVLLAPIFGRVGGVFVAFLLPFLDIGIMQSPMLNPEPTTLSRLLPGFGGSRILLDGALTTGFDETSPLIIGTAWLAVLALAVTLVYRRAIQPAATGYPLGPADRHPADRPDADATGEVNGASP</sequence>
<evidence type="ECO:0008006" key="4">
    <source>
        <dbReference type="Google" id="ProtNLM"/>
    </source>
</evidence>
<keyword evidence="2" id="KW-0472">Membrane</keyword>
<feature type="compositionally biased region" description="Basic and acidic residues" evidence="1">
    <location>
        <begin position="505"/>
        <end position="515"/>
    </location>
</feature>
<feature type="transmembrane region" description="Helical" evidence="2">
    <location>
        <begin position="21"/>
        <end position="39"/>
    </location>
</feature>
<feature type="transmembrane region" description="Helical" evidence="2">
    <location>
        <begin position="266"/>
        <end position="286"/>
    </location>
</feature>
<name>A0ABQ3WU69_9ACTN</name>
<organism evidence="3">
    <name type="scientific">Actinoplanes campanulatus</name>
    <dbReference type="NCBI Taxonomy" id="113559"/>
    <lineage>
        <taxon>Bacteria</taxon>
        <taxon>Bacillati</taxon>
        <taxon>Actinomycetota</taxon>
        <taxon>Actinomycetes</taxon>
        <taxon>Micromonosporales</taxon>
        <taxon>Micromonosporaceae</taxon>
        <taxon>Actinoplanes</taxon>
    </lineage>
</organism>
<proteinExistence type="predicted"/>
<keyword evidence="2" id="KW-1133">Transmembrane helix</keyword>
<evidence type="ECO:0000256" key="1">
    <source>
        <dbReference type="SAM" id="MobiDB-lite"/>
    </source>
</evidence>
<feature type="transmembrane region" description="Helical" evidence="2">
    <location>
        <begin position="59"/>
        <end position="75"/>
    </location>
</feature>
<feature type="transmembrane region" description="Helical" evidence="2">
    <location>
        <begin position="355"/>
        <end position="380"/>
    </location>
</feature>
<reference evidence="3" key="1">
    <citation type="submission" date="2021-01" db="EMBL/GenBank/DDBJ databases">
        <title>Whole genome shotgun sequence of Actinoplanes capillaceus NBRC 16408.</title>
        <authorList>
            <person name="Komaki H."/>
            <person name="Tamura T."/>
        </authorList>
    </citation>
    <scope>NUCLEOTIDE SEQUENCE [LARGE SCALE GENOMIC DNA]</scope>
    <source>
        <strain evidence="3">NBRC 16408</strain>
    </source>
</reference>
<protein>
    <recommendedName>
        <fullName evidence="4">ABC transporter permease</fullName>
    </recommendedName>
</protein>
<feature type="transmembrane region" description="Helical" evidence="2">
    <location>
        <begin position="159"/>
        <end position="177"/>
    </location>
</feature>
<feature type="region of interest" description="Disordered" evidence="1">
    <location>
        <begin position="502"/>
        <end position="526"/>
    </location>
</feature>
<feature type="transmembrane region" description="Helical" evidence="2">
    <location>
        <begin position="210"/>
        <end position="228"/>
    </location>
</feature>